<dbReference type="InterPro" id="IPR005828">
    <property type="entry name" value="MFS_sugar_transport-like"/>
</dbReference>
<keyword evidence="6 17" id="KW-0812">Transmembrane</keyword>
<dbReference type="NCBIfam" id="TIGR00125">
    <property type="entry name" value="cyt_tran_rel"/>
    <property type="match status" value="1"/>
</dbReference>
<dbReference type="InterPro" id="IPR036259">
    <property type="entry name" value="MFS_trans_sf"/>
</dbReference>
<sequence>AATSRSPYTATCQFVPTTQQLKEFSTGRAPEPGEKIAFVCGAFDLFHVGHIDFLEKCYSMATYVIIGIHSDQIVNWYRGYNYPIMTMFERVLSVLACRYVSNVVIDAPFKISEQLMKHLKVDYVIHGVRTPVKPCPDGSDPYSEAKRLGLYREVDSGNDMTAYSVIERIIKNRVKFEERNKSKEQKEPQQERKPSATQRCRQMKFDELLAKIGGFGRFQRIQFGLVVVPIMFIGMNQLDLFFLVSTPGHRCLLDNDTVNYLRQSPNYTTQAELESAALEPGSACSRLVLNLSEACLQPADGGAGLTYACRALGVEDCLDGRRFGNEFGATVVTEFDLVCEQSIVATVVKSLTFVGPFIGGIAFGQLSDRFGRRTAFIAGSTLMLLVSVTASFSVSVHMFAAVLFVRTFLVKGLLLVALCL</sequence>
<dbReference type="AlphaFoldDB" id="A0A1I8IVZ2"/>
<dbReference type="InterPro" id="IPR020846">
    <property type="entry name" value="MFS_dom"/>
</dbReference>
<keyword evidence="19" id="KW-1185">Reference proteome</keyword>
<evidence type="ECO:0000256" key="9">
    <source>
        <dbReference type="ARBA" id="ARBA00023098"/>
    </source>
</evidence>
<proteinExistence type="inferred from homology"/>
<dbReference type="InterPro" id="IPR004821">
    <property type="entry name" value="Cyt_trans-like"/>
</dbReference>
<dbReference type="UniPathway" id="UPA00558">
    <property type="reaction ID" value="UER00742"/>
</dbReference>
<dbReference type="EC" id="2.7.7.14" evidence="14"/>
<evidence type="ECO:0000313" key="19">
    <source>
        <dbReference type="Proteomes" id="UP000095280"/>
    </source>
</evidence>
<dbReference type="InterPro" id="IPR044608">
    <property type="entry name" value="Ect1/PCYT2"/>
</dbReference>
<keyword evidence="9" id="KW-0443">Lipid metabolism</keyword>
<feature type="domain" description="Major facilitator superfamily (MFS) profile" evidence="18">
    <location>
        <begin position="305"/>
        <end position="420"/>
    </location>
</feature>
<comment type="subcellular location">
    <subcellularLocation>
        <location evidence="1">Membrane</location>
        <topology evidence="1">Multi-pass membrane protein</topology>
    </subcellularLocation>
</comment>
<evidence type="ECO:0000256" key="3">
    <source>
        <dbReference type="ARBA" id="ARBA00010101"/>
    </source>
</evidence>
<dbReference type="Gene3D" id="3.40.50.620">
    <property type="entry name" value="HUPs"/>
    <property type="match status" value="1"/>
</dbReference>
<dbReference type="GO" id="GO:0005737">
    <property type="term" value="C:cytoplasm"/>
    <property type="evidence" value="ECO:0007669"/>
    <property type="project" value="TreeGrafter"/>
</dbReference>
<accession>A0A1I8IVZ2</accession>
<dbReference type="PROSITE" id="PS50850">
    <property type="entry name" value="MFS"/>
    <property type="match status" value="1"/>
</dbReference>
<dbReference type="GO" id="GO:0006646">
    <property type="term" value="P:phosphatidylethanolamine biosynthetic process"/>
    <property type="evidence" value="ECO:0007669"/>
    <property type="project" value="UniProtKB-UniPathway"/>
</dbReference>
<comment type="similarity">
    <text evidence="3">Belongs to the cytidylyltransferase family.</text>
</comment>
<evidence type="ECO:0000256" key="6">
    <source>
        <dbReference type="ARBA" id="ARBA00022692"/>
    </source>
</evidence>
<evidence type="ECO:0000256" key="12">
    <source>
        <dbReference type="ARBA" id="ARBA00023264"/>
    </source>
</evidence>
<dbReference type="Proteomes" id="UP000095280">
    <property type="component" value="Unplaced"/>
</dbReference>
<evidence type="ECO:0000256" key="8">
    <source>
        <dbReference type="ARBA" id="ARBA00022989"/>
    </source>
</evidence>
<evidence type="ECO:0000313" key="20">
    <source>
        <dbReference type="WBParaSite" id="maker-uti_cns_0017628-snap-gene-0.2-mRNA-1"/>
    </source>
</evidence>
<dbReference type="GO" id="GO:0016020">
    <property type="term" value="C:membrane"/>
    <property type="evidence" value="ECO:0007669"/>
    <property type="project" value="UniProtKB-SubCell"/>
</dbReference>
<dbReference type="InterPro" id="IPR014729">
    <property type="entry name" value="Rossmann-like_a/b/a_fold"/>
</dbReference>
<keyword evidence="10 17" id="KW-0472">Membrane</keyword>
<evidence type="ECO:0000256" key="14">
    <source>
        <dbReference type="ARBA" id="ARBA00024221"/>
    </source>
</evidence>
<keyword evidence="4" id="KW-0444">Lipid biosynthesis</keyword>
<dbReference type="Gene3D" id="1.20.1250.20">
    <property type="entry name" value="MFS general substrate transporter like domains"/>
    <property type="match status" value="1"/>
</dbReference>
<protein>
    <recommendedName>
        <fullName evidence="14">ethanolamine-phosphate cytidylyltransferase</fullName>
        <ecNumber evidence="14">2.7.7.14</ecNumber>
    </recommendedName>
    <alternativeName>
        <fullName evidence="15">CTP:phosphoethanolamine cytidylyltransferase</fullName>
    </alternativeName>
</protein>
<evidence type="ECO:0000256" key="15">
    <source>
        <dbReference type="ARBA" id="ARBA00031473"/>
    </source>
</evidence>
<evidence type="ECO:0000256" key="13">
    <source>
        <dbReference type="ARBA" id="ARBA00024191"/>
    </source>
</evidence>
<evidence type="ECO:0000256" key="16">
    <source>
        <dbReference type="SAM" id="MobiDB-lite"/>
    </source>
</evidence>
<dbReference type="Pfam" id="PF00083">
    <property type="entry name" value="Sugar_tr"/>
    <property type="match status" value="1"/>
</dbReference>
<name>A0A1I8IVZ2_9PLAT</name>
<evidence type="ECO:0000256" key="5">
    <source>
        <dbReference type="ARBA" id="ARBA00022679"/>
    </source>
</evidence>
<evidence type="ECO:0000256" key="11">
    <source>
        <dbReference type="ARBA" id="ARBA00023209"/>
    </source>
</evidence>
<keyword evidence="7" id="KW-0548">Nucleotidyltransferase</keyword>
<dbReference type="SUPFAM" id="SSF52374">
    <property type="entry name" value="Nucleotidylyl transferase"/>
    <property type="match status" value="1"/>
</dbReference>
<organism evidence="19 20">
    <name type="scientific">Macrostomum lignano</name>
    <dbReference type="NCBI Taxonomy" id="282301"/>
    <lineage>
        <taxon>Eukaryota</taxon>
        <taxon>Metazoa</taxon>
        <taxon>Spiralia</taxon>
        <taxon>Lophotrochozoa</taxon>
        <taxon>Platyhelminthes</taxon>
        <taxon>Rhabditophora</taxon>
        <taxon>Macrostomorpha</taxon>
        <taxon>Macrostomida</taxon>
        <taxon>Macrostomidae</taxon>
        <taxon>Macrostomum</taxon>
    </lineage>
</organism>
<evidence type="ECO:0000256" key="17">
    <source>
        <dbReference type="SAM" id="Phobius"/>
    </source>
</evidence>
<dbReference type="CDD" id="cd02173">
    <property type="entry name" value="ECT"/>
    <property type="match status" value="1"/>
</dbReference>
<evidence type="ECO:0000259" key="18">
    <source>
        <dbReference type="PROSITE" id="PS50850"/>
    </source>
</evidence>
<dbReference type="GO" id="GO:0022857">
    <property type="term" value="F:transmembrane transporter activity"/>
    <property type="evidence" value="ECO:0007669"/>
    <property type="project" value="InterPro"/>
</dbReference>
<dbReference type="PANTHER" id="PTHR45780:SF2">
    <property type="entry name" value="ETHANOLAMINE-PHOSPHATE CYTIDYLYLTRANSFERASE"/>
    <property type="match status" value="1"/>
</dbReference>
<comment type="pathway">
    <text evidence="2">Lipid metabolism.</text>
</comment>
<feature type="transmembrane region" description="Helical" evidence="17">
    <location>
        <begin position="375"/>
        <end position="392"/>
    </location>
</feature>
<keyword evidence="8 17" id="KW-1133">Transmembrane helix</keyword>
<comment type="pathway">
    <text evidence="13">Phospholipid metabolism; phosphatidylethanolamine biosynthesis; phosphatidylethanolamine from ethanolamine: step 2/3.</text>
</comment>
<dbReference type="Pfam" id="PF01467">
    <property type="entry name" value="CTP_transf_like"/>
    <property type="match status" value="1"/>
</dbReference>
<feature type="transmembrane region" description="Helical" evidence="17">
    <location>
        <begin position="343"/>
        <end position="363"/>
    </location>
</feature>
<dbReference type="WBParaSite" id="maker-uti_cns_0017628-snap-gene-0.2-mRNA-1">
    <property type="protein sequence ID" value="maker-uti_cns_0017628-snap-gene-0.2-mRNA-1"/>
    <property type="gene ID" value="maker-uti_cns_0017628-snap-gene-0.2"/>
</dbReference>
<evidence type="ECO:0000256" key="4">
    <source>
        <dbReference type="ARBA" id="ARBA00022516"/>
    </source>
</evidence>
<keyword evidence="11" id="KW-0594">Phospholipid biosynthesis</keyword>
<dbReference type="PANTHER" id="PTHR45780">
    <property type="entry name" value="ETHANOLAMINE-PHOSPHATE CYTIDYLYLTRANSFERASE"/>
    <property type="match status" value="1"/>
</dbReference>
<feature type="region of interest" description="Disordered" evidence="16">
    <location>
        <begin position="178"/>
        <end position="199"/>
    </location>
</feature>
<evidence type="ECO:0000256" key="10">
    <source>
        <dbReference type="ARBA" id="ARBA00023136"/>
    </source>
</evidence>
<feature type="transmembrane region" description="Helical" evidence="17">
    <location>
        <begin position="398"/>
        <end position="419"/>
    </location>
</feature>
<feature type="compositionally biased region" description="Basic and acidic residues" evidence="16">
    <location>
        <begin position="178"/>
        <end position="194"/>
    </location>
</feature>
<dbReference type="SUPFAM" id="SSF103473">
    <property type="entry name" value="MFS general substrate transporter"/>
    <property type="match status" value="1"/>
</dbReference>
<keyword evidence="12" id="KW-1208">Phospholipid metabolism</keyword>
<dbReference type="GO" id="GO:0004306">
    <property type="term" value="F:ethanolamine-phosphate cytidylyltransferase activity"/>
    <property type="evidence" value="ECO:0007669"/>
    <property type="project" value="UniProtKB-EC"/>
</dbReference>
<evidence type="ECO:0000256" key="1">
    <source>
        <dbReference type="ARBA" id="ARBA00004141"/>
    </source>
</evidence>
<keyword evidence="5" id="KW-0808">Transferase</keyword>
<evidence type="ECO:0000256" key="2">
    <source>
        <dbReference type="ARBA" id="ARBA00005189"/>
    </source>
</evidence>
<evidence type="ECO:0000256" key="7">
    <source>
        <dbReference type="ARBA" id="ARBA00022695"/>
    </source>
</evidence>
<reference evidence="20" key="1">
    <citation type="submission" date="2016-11" db="UniProtKB">
        <authorList>
            <consortium name="WormBaseParasite"/>
        </authorList>
    </citation>
    <scope>IDENTIFICATION</scope>
</reference>